<dbReference type="AlphaFoldDB" id="A0A2M7FZW1"/>
<evidence type="ECO:0000256" key="1">
    <source>
        <dbReference type="SAM" id="Coils"/>
    </source>
</evidence>
<feature type="coiled-coil region" evidence="1">
    <location>
        <begin position="83"/>
        <end position="110"/>
    </location>
</feature>
<organism evidence="2 3">
    <name type="scientific">bacterium (Candidatus Blackallbacteria) CG17_big_fil_post_rev_8_21_14_2_50_48_46</name>
    <dbReference type="NCBI Taxonomy" id="2014261"/>
    <lineage>
        <taxon>Bacteria</taxon>
        <taxon>Candidatus Blackallbacteria</taxon>
    </lineage>
</organism>
<reference evidence="2 3" key="1">
    <citation type="submission" date="2017-09" db="EMBL/GenBank/DDBJ databases">
        <title>Depth-based differentiation of microbial function through sediment-hosted aquifers and enrichment of novel symbionts in the deep terrestrial subsurface.</title>
        <authorList>
            <person name="Probst A.J."/>
            <person name="Ladd B."/>
            <person name="Jarett J.K."/>
            <person name="Geller-Mcgrath D.E."/>
            <person name="Sieber C.M."/>
            <person name="Emerson J.B."/>
            <person name="Anantharaman K."/>
            <person name="Thomas B.C."/>
            <person name="Malmstrom R."/>
            <person name="Stieglmeier M."/>
            <person name="Klingl A."/>
            <person name="Woyke T."/>
            <person name="Ryan C.M."/>
            <person name="Banfield J.F."/>
        </authorList>
    </citation>
    <scope>NUCLEOTIDE SEQUENCE [LARGE SCALE GENOMIC DNA]</scope>
    <source>
        <strain evidence="2">CG17_big_fil_post_rev_8_21_14_2_50_48_46</strain>
    </source>
</reference>
<name>A0A2M7FZW1_9BACT</name>
<protein>
    <submittedName>
        <fullName evidence="2">Uncharacterized protein</fullName>
    </submittedName>
</protein>
<evidence type="ECO:0000313" key="3">
    <source>
        <dbReference type="Proteomes" id="UP000231019"/>
    </source>
</evidence>
<dbReference type="EMBL" id="PFFQ01000054">
    <property type="protein sequence ID" value="PIW14973.1"/>
    <property type="molecule type" value="Genomic_DNA"/>
</dbReference>
<proteinExistence type="predicted"/>
<sequence length="138" mass="15508">MSEERTILNRVAIERLKKIESRATPGPWTNCEYQPNRIEAQAQTCPDTGPSICNIIYSDDYSDRQYADAKLITALRNNAIPLLEELSAENERLRKELEALQKSRDEQEGGELPFCYGCHNSGVNRGGGDCQDCGFSSY</sequence>
<evidence type="ECO:0000313" key="2">
    <source>
        <dbReference type="EMBL" id="PIW14973.1"/>
    </source>
</evidence>
<gene>
    <name evidence="2" type="ORF">COW36_18775</name>
</gene>
<comment type="caution">
    <text evidence="2">The sequence shown here is derived from an EMBL/GenBank/DDBJ whole genome shotgun (WGS) entry which is preliminary data.</text>
</comment>
<dbReference type="Proteomes" id="UP000231019">
    <property type="component" value="Unassembled WGS sequence"/>
</dbReference>
<accession>A0A2M7FZW1</accession>
<keyword evidence="1" id="KW-0175">Coiled coil</keyword>